<dbReference type="OrthoDB" id="9713135at2759"/>
<dbReference type="GO" id="GO:0003723">
    <property type="term" value="F:RNA binding"/>
    <property type="evidence" value="ECO:0007669"/>
    <property type="project" value="TreeGrafter"/>
</dbReference>
<dbReference type="GO" id="GO:0003735">
    <property type="term" value="F:structural constituent of ribosome"/>
    <property type="evidence" value="ECO:0007669"/>
    <property type="project" value="TreeGrafter"/>
</dbReference>
<dbReference type="InterPro" id="IPR039699">
    <property type="entry name" value="Ribosomal_uL30"/>
</dbReference>
<dbReference type="GO" id="GO:0000463">
    <property type="term" value="P:maturation of LSU-rRNA from tricistronic rRNA transcript (SSU-rRNA, 5.8S rRNA, LSU-rRNA)"/>
    <property type="evidence" value="ECO:0007669"/>
    <property type="project" value="TreeGrafter"/>
</dbReference>
<evidence type="ECO:0000313" key="2">
    <source>
        <dbReference type="EMBL" id="OWK04904.1"/>
    </source>
</evidence>
<gene>
    <name evidence="2" type="ORF">Celaphus_00002371</name>
</gene>
<evidence type="ECO:0000256" key="1">
    <source>
        <dbReference type="SAM" id="MobiDB-lite"/>
    </source>
</evidence>
<name>A0A212CGE4_CEREH</name>
<dbReference type="GO" id="GO:0022625">
    <property type="term" value="C:cytosolic large ribosomal subunit"/>
    <property type="evidence" value="ECO:0007669"/>
    <property type="project" value="TreeGrafter"/>
</dbReference>
<dbReference type="AlphaFoldDB" id="A0A212CGE4"/>
<dbReference type="Gene3D" id="3.30.1390.20">
    <property type="entry name" value="Ribosomal protein L30, ferredoxin-like fold domain"/>
    <property type="match status" value="1"/>
</dbReference>
<protein>
    <submittedName>
        <fullName evidence="2">Uncharacterized protein</fullName>
    </submittedName>
</protein>
<dbReference type="Proteomes" id="UP000242450">
    <property type="component" value="Chromosome 20"/>
</dbReference>
<comment type="caution">
    <text evidence="2">The sequence shown here is derived from an EMBL/GenBank/DDBJ whole genome shotgun (WGS) entry which is preliminary data.</text>
</comment>
<feature type="region of interest" description="Disordered" evidence="1">
    <location>
        <begin position="1"/>
        <end position="22"/>
    </location>
</feature>
<evidence type="ECO:0000313" key="3">
    <source>
        <dbReference type="Proteomes" id="UP000242450"/>
    </source>
</evidence>
<accession>A0A212CGE4</accession>
<dbReference type="PANTHER" id="PTHR11524">
    <property type="entry name" value="60S RIBOSOMAL PROTEIN L7"/>
    <property type="match status" value="1"/>
</dbReference>
<dbReference type="EMBL" id="MKHE01000020">
    <property type="protein sequence ID" value="OWK04904.1"/>
    <property type="molecule type" value="Genomic_DNA"/>
</dbReference>
<proteinExistence type="predicted"/>
<dbReference type="PANTHER" id="PTHR11524:SF12">
    <property type="entry name" value="LARGE RIBOSOMAL SUBUNIT PROTEIN UL30"/>
    <property type="match status" value="1"/>
</dbReference>
<sequence>MASFLAGTMEGAEEKEKKVPAMPEILKKKQKNFTELKIKPYHKEDKQIYRTEIQMARMARKASNFYVPTEPKLALVIRNRGEMKKRAMHFVEAGDAGNREDHINRLNRRMN</sequence>
<keyword evidence="3" id="KW-1185">Reference proteome</keyword>
<dbReference type="SUPFAM" id="SSF55129">
    <property type="entry name" value="Ribosomal protein L30p/L7e"/>
    <property type="match status" value="1"/>
</dbReference>
<reference evidence="2 3" key="1">
    <citation type="journal article" date="2018" name="Mol. Genet. Genomics">
        <title>The red deer Cervus elaphus genome CerEla1.0: sequencing, annotating, genes, and chromosomes.</title>
        <authorList>
            <person name="Bana N.A."/>
            <person name="Nyiri A."/>
            <person name="Nagy J."/>
            <person name="Frank K."/>
            <person name="Nagy T."/>
            <person name="Steger V."/>
            <person name="Schiller M."/>
            <person name="Lakatos P."/>
            <person name="Sugar L."/>
            <person name="Horn P."/>
            <person name="Barta E."/>
            <person name="Orosz L."/>
        </authorList>
    </citation>
    <scope>NUCLEOTIDE SEQUENCE [LARGE SCALE GENOMIC DNA]</scope>
    <source>
        <strain evidence="2">Hungarian</strain>
    </source>
</reference>
<organism evidence="2 3">
    <name type="scientific">Cervus elaphus hippelaphus</name>
    <name type="common">European red deer</name>
    <dbReference type="NCBI Taxonomy" id="46360"/>
    <lineage>
        <taxon>Eukaryota</taxon>
        <taxon>Metazoa</taxon>
        <taxon>Chordata</taxon>
        <taxon>Craniata</taxon>
        <taxon>Vertebrata</taxon>
        <taxon>Euteleostomi</taxon>
        <taxon>Mammalia</taxon>
        <taxon>Eutheria</taxon>
        <taxon>Laurasiatheria</taxon>
        <taxon>Artiodactyla</taxon>
        <taxon>Ruminantia</taxon>
        <taxon>Pecora</taxon>
        <taxon>Cervidae</taxon>
        <taxon>Cervinae</taxon>
        <taxon>Cervus</taxon>
    </lineage>
</organism>
<dbReference type="InterPro" id="IPR036919">
    <property type="entry name" value="Ribo_uL30_ferredoxin-like_sf"/>
</dbReference>